<gene>
    <name evidence="1" type="ORF">CPELLU_LOCUS17023</name>
</gene>
<dbReference type="EMBL" id="CAJVQA010027228">
    <property type="protein sequence ID" value="CAG8791293.1"/>
    <property type="molecule type" value="Genomic_DNA"/>
</dbReference>
<sequence>VDVIFSKRKQFETDLAVITGLITAVNSNQTDSYIDLKQDNDASEDLSSDLLCDNNV</sequence>
<accession>A0A9N9JQL8</accession>
<dbReference type="Proteomes" id="UP000789759">
    <property type="component" value="Unassembled WGS sequence"/>
</dbReference>
<dbReference type="OrthoDB" id="10446060at2759"/>
<reference evidence="1" key="1">
    <citation type="submission" date="2021-06" db="EMBL/GenBank/DDBJ databases">
        <authorList>
            <person name="Kallberg Y."/>
            <person name="Tangrot J."/>
            <person name="Rosling A."/>
        </authorList>
    </citation>
    <scope>NUCLEOTIDE SEQUENCE</scope>
    <source>
        <strain evidence="1">FL966</strain>
    </source>
</reference>
<name>A0A9N9JQL8_9GLOM</name>
<protein>
    <submittedName>
        <fullName evidence="1">2574_t:CDS:1</fullName>
    </submittedName>
</protein>
<dbReference type="AlphaFoldDB" id="A0A9N9JQL8"/>
<proteinExistence type="predicted"/>
<feature type="non-terminal residue" evidence="1">
    <location>
        <position position="1"/>
    </location>
</feature>
<evidence type="ECO:0000313" key="2">
    <source>
        <dbReference type="Proteomes" id="UP000789759"/>
    </source>
</evidence>
<organism evidence="1 2">
    <name type="scientific">Cetraspora pellucida</name>
    <dbReference type="NCBI Taxonomy" id="1433469"/>
    <lineage>
        <taxon>Eukaryota</taxon>
        <taxon>Fungi</taxon>
        <taxon>Fungi incertae sedis</taxon>
        <taxon>Mucoromycota</taxon>
        <taxon>Glomeromycotina</taxon>
        <taxon>Glomeromycetes</taxon>
        <taxon>Diversisporales</taxon>
        <taxon>Gigasporaceae</taxon>
        <taxon>Cetraspora</taxon>
    </lineage>
</organism>
<comment type="caution">
    <text evidence="1">The sequence shown here is derived from an EMBL/GenBank/DDBJ whole genome shotgun (WGS) entry which is preliminary data.</text>
</comment>
<keyword evidence="2" id="KW-1185">Reference proteome</keyword>
<evidence type="ECO:0000313" key="1">
    <source>
        <dbReference type="EMBL" id="CAG8791293.1"/>
    </source>
</evidence>